<reference evidence="1 2" key="1">
    <citation type="submission" date="2021-01" db="EMBL/GenBank/DDBJ databases">
        <title>Whole genome shotgun sequence of Asanoa siamensis NBRC 107932.</title>
        <authorList>
            <person name="Komaki H."/>
            <person name="Tamura T."/>
        </authorList>
    </citation>
    <scope>NUCLEOTIDE SEQUENCE [LARGE SCALE GENOMIC DNA]</scope>
    <source>
        <strain evidence="1 2">NBRC 107932</strain>
    </source>
</reference>
<evidence type="ECO:0000313" key="1">
    <source>
        <dbReference type="EMBL" id="GIF71921.1"/>
    </source>
</evidence>
<accession>A0ABQ4CKX8</accession>
<evidence type="ECO:0000313" key="2">
    <source>
        <dbReference type="Proteomes" id="UP000604117"/>
    </source>
</evidence>
<proteinExistence type="predicted"/>
<sequence length="141" mass="15381">MSTVLPPDAQSSQTPDNIPDAVAYLRRMAPLGSKVTQDAIDAFLVPHPDWCSREGCQMPTGEMFHTRDVAEMDLADADSLNEPVSTWLAVEQTEGDTRAPARVRFQLRASASHKFERGLHLTPGQAVELGLYLIKAGHLAA</sequence>
<dbReference type="Proteomes" id="UP000604117">
    <property type="component" value="Unassembled WGS sequence"/>
</dbReference>
<comment type="caution">
    <text evidence="1">The sequence shown here is derived from an EMBL/GenBank/DDBJ whole genome shotgun (WGS) entry which is preliminary data.</text>
</comment>
<gene>
    <name evidence="1" type="ORF">Asi02nite_14390</name>
</gene>
<protein>
    <submittedName>
        <fullName evidence="1">Uncharacterized protein</fullName>
    </submittedName>
</protein>
<dbReference type="RefSeq" id="WP_203711386.1">
    <property type="nucleotide sequence ID" value="NZ_BONE01000008.1"/>
</dbReference>
<dbReference type="EMBL" id="BONE01000008">
    <property type="protein sequence ID" value="GIF71921.1"/>
    <property type="molecule type" value="Genomic_DNA"/>
</dbReference>
<organism evidence="1 2">
    <name type="scientific">Asanoa siamensis</name>
    <dbReference type="NCBI Taxonomy" id="926357"/>
    <lineage>
        <taxon>Bacteria</taxon>
        <taxon>Bacillati</taxon>
        <taxon>Actinomycetota</taxon>
        <taxon>Actinomycetes</taxon>
        <taxon>Micromonosporales</taxon>
        <taxon>Micromonosporaceae</taxon>
        <taxon>Asanoa</taxon>
    </lineage>
</organism>
<name>A0ABQ4CKX8_9ACTN</name>
<keyword evidence="2" id="KW-1185">Reference proteome</keyword>